<dbReference type="AlphaFoldDB" id="A0A0F7SDW6"/>
<dbReference type="Gene3D" id="1.20.1280.290">
    <property type="match status" value="2"/>
</dbReference>
<dbReference type="STRING" id="49012.A0A0F7SDW6"/>
<evidence type="ECO:0000313" key="10">
    <source>
        <dbReference type="EMBL" id="CDW99548.1"/>
    </source>
</evidence>
<keyword evidence="4" id="KW-0677">Repeat</keyword>
<protein>
    <recommendedName>
        <fullName evidence="9">TNase-like domain-containing protein</fullName>
    </recommendedName>
</protein>
<dbReference type="PROSITE" id="PS50830">
    <property type="entry name" value="TNASE_3"/>
    <property type="match status" value="1"/>
</dbReference>
<evidence type="ECO:0000256" key="5">
    <source>
        <dbReference type="ARBA" id="ARBA00022989"/>
    </source>
</evidence>
<dbReference type="InterPro" id="IPR006603">
    <property type="entry name" value="PQ-loop_rpt"/>
</dbReference>
<feature type="transmembrane region" description="Helical" evidence="8">
    <location>
        <begin position="232"/>
        <end position="253"/>
    </location>
</feature>
<dbReference type="GO" id="GO:0016020">
    <property type="term" value="C:membrane"/>
    <property type="evidence" value="ECO:0007669"/>
    <property type="project" value="UniProtKB-SubCell"/>
</dbReference>
<feature type="transmembrane region" description="Helical" evidence="8">
    <location>
        <begin position="112"/>
        <end position="129"/>
    </location>
</feature>
<proteinExistence type="inferred from homology"/>
<keyword evidence="11" id="KW-1185">Reference proteome</keyword>
<name>A0A0F7SDW6_9BASI</name>
<evidence type="ECO:0000256" key="1">
    <source>
        <dbReference type="ARBA" id="ARBA00004141"/>
    </source>
</evidence>
<keyword evidence="6 8" id="KW-0472">Membrane</keyword>
<dbReference type="Gene3D" id="2.40.50.90">
    <property type="match status" value="1"/>
</dbReference>
<evidence type="ECO:0000256" key="6">
    <source>
        <dbReference type="ARBA" id="ARBA00023136"/>
    </source>
</evidence>
<dbReference type="SUPFAM" id="SSF50199">
    <property type="entry name" value="Staphylococcal nuclease"/>
    <property type="match status" value="1"/>
</dbReference>
<evidence type="ECO:0000256" key="3">
    <source>
        <dbReference type="ARBA" id="ARBA00022692"/>
    </source>
</evidence>
<evidence type="ECO:0000256" key="7">
    <source>
        <dbReference type="ARBA" id="ARBA00038475"/>
    </source>
</evidence>
<dbReference type="Pfam" id="PF04193">
    <property type="entry name" value="PQ-loop"/>
    <property type="match status" value="2"/>
</dbReference>
<dbReference type="PANTHER" id="PTHR12226:SF2">
    <property type="entry name" value="MANNOSE-P-DOLICHOL UTILIZATION DEFECT 1 PROTEIN"/>
    <property type="match status" value="1"/>
</dbReference>
<dbReference type="EMBL" id="CCFA01004824">
    <property type="protein sequence ID" value="CDW99548.1"/>
    <property type="molecule type" value="Genomic_DNA"/>
</dbReference>
<evidence type="ECO:0000256" key="2">
    <source>
        <dbReference type="ARBA" id="ARBA00022448"/>
    </source>
</evidence>
<dbReference type="SMART" id="SM00318">
    <property type="entry name" value="SNc"/>
    <property type="match status" value="1"/>
</dbReference>
<evidence type="ECO:0000313" key="11">
    <source>
        <dbReference type="Proteomes" id="UP000242770"/>
    </source>
</evidence>
<dbReference type="InterPro" id="IPR016817">
    <property type="entry name" value="MannP-dilichol_defect-1"/>
</dbReference>
<dbReference type="SMART" id="SM00679">
    <property type="entry name" value="CTNS"/>
    <property type="match status" value="2"/>
</dbReference>
<organism evidence="10 11">
    <name type="scientific">Sporisorium scitamineum</name>
    <dbReference type="NCBI Taxonomy" id="49012"/>
    <lineage>
        <taxon>Eukaryota</taxon>
        <taxon>Fungi</taxon>
        <taxon>Dikarya</taxon>
        <taxon>Basidiomycota</taxon>
        <taxon>Ustilaginomycotina</taxon>
        <taxon>Ustilaginomycetes</taxon>
        <taxon>Ustilaginales</taxon>
        <taxon>Ustilaginaceae</taxon>
        <taxon>Sporisorium</taxon>
    </lineage>
</organism>
<dbReference type="InterPro" id="IPR035437">
    <property type="entry name" value="SNase_OB-fold_sf"/>
</dbReference>
<comment type="similarity">
    <text evidence="7">Belongs to the MPDU1 (TC 2.A.43.3) family.</text>
</comment>
<accession>A0A0F7SDW6</accession>
<feature type="transmembrane region" description="Helical" evidence="8">
    <location>
        <begin position="149"/>
        <end position="182"/>
    </location>
</feature>
<reference evidence="11" key="1">
    <citation type="submission" date="2014-06" db="EMBL/GenBank/DDBJ databases">
        <authorList>
            <person name="Berkman P.J."/>
        </authorList>
    </citation>
    <scope>NUCLEOTIDE SEQUENCE [LARGE SCALE GENOMIC DNA]</scope>
</reference>
<comment type="subcellular location">
    <subcellularLocation>
        <location evidence="1">Membrane</location>
        <topology evidence="1">Multi-pass membrane protein</topology>
    </subcellularLocation>
</comment>
<feature type="transmembrane region" description="Helical" evidence="8">
    <location>
        <begin position="43"/>
        <end position="62"/>
    </location>
</feature>
<feature type="domain" description="TNase-like" evidence="9">
    <location>
        <begin position="339"/>
        <end position="552"/>
    </location>
</feature>
<dbReference type="InterPro" id="IPR016071">
    <property type="entry name" value="Staphylococal_nuclease_OB-fold"/>
</dbReference>
<dbReference type="Proteomes" id="UP000242770">
    <property type="component" value="Unassembled WGS sequence"/>
</dbReference>
<keyword evidence="3 8" id="KW-0812">Transmembrane</keyword>
<evidence type="ECO:0000256" key="4">
    <source>
        <dbReference type="ARBA" id="ARBA00022737"/>
    </source>
</evidence>
<sequence length="569" mass="62164">MQSAMQSVTHNLPLFIQKPAIAFIGQECYTTLIYNVELRSTHCVKYAISKALGLGIVVFGSIMKVPQILNIVNGRSARGISLSMYTLEVMAYTISLAYAVRSRLPVSTYGENLSLTVQNMVILLLVIAYSPDARTGRVDPAAHSNKITIAAALMGIGSLALATPAVIPASTLTLLQAATIPISLASKVPQMVELYKDKSRGQLSSIVVFAQLLGTIARVFTTMTETDDKLLLYGFGLATLFNAAIAAQVVYYWNGDKALAEQKKRDGEKIGLHSTSSGVAPSFEPFTSSGLIGAALSNPVGAAAAGVTASSLGALLWWRYFRRIPTAEHITPSILRYRKVLVGRVITVGDADGFRFHHTPGPPFLRDWLHPWPPRTKRKRSSVGRSKLVQETISVRIAGVDAPESAHFGKPAQPFSKEAKQFLTSMVQSPSSPDNLAPPKKTFFGSNSNSHTTSNVHEVSSKLVWLCPSHIDQYKRLVATPYVWNAPYVFGKTNVSLAMVKQGLATVYRAAGADYGKATWWAKVWRKSTTGLNALERAESKARRQKVGMWSLGRKFESPEEYKRRMKGE</sequence>
<feature type="transmembrane region" description="Helical" evidence="8">
    <location>
        <begin position="82"/>
        <end position="100"/>
    </location>
</feature>
<dbReference type="Pfam" id="PF00565">
    <property type="entry name" value="SNase"/>
    <property type="match status" value="2"/>
</dbReference>
<keyword evidence="5 8" id="KW-1133">Transmembrane helix</keyword>
<keyword evidence="2" id="KW-0813">Transport</keyword>
<gene>
    <name evidence="10" type="primary">SSCI79240.1</name>
</gene>
<evidence type="ECO:0000256" key="8">
    <source>
        <dbReference type="SAM" id="Phobius"/>
    </source>
</evidence>
<dbReference type="PANTHER" id="PTHR12226">
    <property type="entry name" value="MANNOSE-P-DOLICHOL UTILIZATION DEFECT 1 LEC35 -RELATED"/>
    <property type="match status" value="1"/>
</dbReference>
<evidence type="ECO:0000259" key="9">
    <source>
        <dbReference type="PROSITE" id="PS50830"/>
    </source>
</evidence>